<dbReference type="GeneID" id="55653678"/>
<reference evidence="2 3" key="2">
    <citation type="journal article" date="2016" name="Int. J. Syst. Evol. Microbiol.">
        <title>Pyrococcus kukulkanii sp. nov., a hyperthermophilic, piezophilic archaeon isolated from a deep-sea hydrothermal vent.</title>
        <authorList>
            <person name="Callac N."/>
            <person name="Oger P."/>
            <person name="Lesongeur F."/>
            <person name="Rattray J.E."/>
            <person name="Vannier P."/>
            <person name="Michoud G."/>
            <person name="Beauverger M."/>
            <person name="Gayet N."/>
            <person name="Rouxel O."/>
            <person name="Jebbar M."/>
            <person name="Godfroy A."/>
        </authorList>
    </citation>
    <scope>NUCLEOTIDE SEQUENCE [LARGE SCALE GENOMIC DNA]</scope>
    <source>
        <strain evidence="2 3">NCB100</strain>
    </source>
</reference>
<dbReference type="Proteomes" id="UP000070587">
    <property type="component" value="Chromosome"/>
</dbReference>
<dbReference type="STRING" id="1609559.TQ32_00070"/>
<gene>
    <name evidence="2" type="ORF">TQ32_00070</name>
</gene>
<keyword evidence="1" id="KW-1133">Transmembrane helix</keyword>
<dbReference type="PATRIC" id="fig|1609559.3.peg.14"/>
<accession>A0A127B6P9</accession>
<dbReference type="OrthoDB" id="85413at2157"/>
<keyword evidence="1" id="KW-0472">Membrane</keyword>
<feature type="transmembrane region" description="Helical" evidence="1">
    <location>
        <begin position="6"/>
        <end position="27"/>
    </location>
</feature>
<feature type="transmembrane region" description="Helical" evidence="1">
    <location>
        <begin position="39"/>
        <end position="56"/>
    </location>
</feature>
<evidence type="ECO:0000313" key="2">
    <source>
        <dbReference type="EMBL" id="AMM53061.1"/>
    </source>
</evidence>
<organism evidence="2 3">
    <name type="scientific">Pyrococcus kukulkanii</name>
    <dbReference type="NCBI Taxonomy" id="1609559"/>
    <lineage>
        <taxon>Archaea</taxon>
        <taxon>Methanobacteriati</taxon>
        <taxon>Methanobacteriota</taxon>
        <taxon>Thermococci</taxon>
        <taxon>Thermococcales</taxon>
        <taxon>Thermococcaceae</taxon>
        <taxon>Pyrococcus</taxon>
    </lineage>
</organism>
<reference evidence="3" key="1">
    <citation type="submission" date="2015-02" db="EMBL/GenBank/DDBJ databases">
        <title>Pyrococcus kukulkanii sp. nov., a novel hyperthermophilic archaeon isolated from a deep-sea hydrothermal vent at the Guaymas Basin.</title>
        <authorList>
            <person name="Oger P.M."/>
            <person name="Callac N."/>
            <person name="Jebbar M."/>
            <person name="Godfroy A."/>
        </authorList>
    </citation>
    <scope>NUCLEOTIDE SEQUENCE [LARGE SCALE GENOMIC DNA]</scope>
    <source>
        <strain evidence="3">NCB100</strain>
    </source>
</reference>
<name>A0A127B6P9_9EURY</name>
<proteinExistence type="predicted"/>
<evidence type="ECO:0000256" key="1">
    <source>
        <dbReference type="SAM" id="Phobius"/>
    </source>
</evidence>
<dbReference type="EMBL" id="CP010835">
    <property type="protein sequence ID" value="AMM53061.1"/>
    <property type="molecule type" value="Genomic_DNA"/>
</dbReference>
<keyword evidence="1" id="KW-0812">Transmembrane</keyword>
<dbReference type="KEGG" id="pyc:TQ32_00070"/>
<dbReference type="RefSeq" id="WP_173644900.1">
    <property type="nucleotide sequence ID" value="NZ_CP010835.1"/>
</dbReference>
<dbReference type="AlphaFoldDB" id="A0A127B6P9"/>
<protein>
    <submittedName>
        <fullName evidence="2">Membrane protein</fullName>
    </submittedName>
</protein>
<evidence type="ECO:0000313" key="3">
    <source>
        <dbReference type="Proteomes" id="UP000070587"/>
    </source>
</evidence>
<sequence length="57" mass="6689">MIDHYTLGYLTFAFMNLTMLSGALIFLGRKKKFWTYTHVALAVITYILMTLTIWVVR</sequence>